<dbReference type="PANTHER" id="PTHR24346">
    <property type="entry name" value="MAP/MICROTUBULE AFFINITY-REGULATING KINASE"/>
    <property type="match status" value="1"/>
</dbReference>
<gene>
    <name evidence="12" type="primary">LOC100485259</name>
</gene>
<dbReference type="PANTHER" id="PTHR24346:SF100">
    <property type="entry name" value="NUAK FAMILY SNF1-LIKE KINASE 1"/>
    <property type="match status" value="1"/>
</dbReference>
<feature type="binding site" evidence="9">
    <location>
        <position position="76"/>
    </location>
    <ligand>
        <name>ATP</name>
        <dbReference type="ChEBI" id="CHEBI:30616"/>
    </ligand>
</feature>
<dbReference type="SUPFAM" id="SSF56112">
    <property type="entry name" value="Protein kinase-like (PK-like)"/>
    <property type="match status" value="1"/>
</dbReference>
<dbReference type="InterPro" id="IPR011009">
    <property type="entry name" value="Kinase-like_dom_sf"/>
</dbReference>
<keyword evidence="2" id="KW-0723">Serine/threonine-protein kinase</keyword>
<dbReference type="PROSITE" id="PS00108">
    <property type="entry name" value="PROTEIN_KINASE_ST"/>
    <property type="match status" value="1"/>
</dbReference>
<evidence type="ECO:0000313" key="12">
    <source>
        <dbReference type="Ensembl" id="ENSXETP00000105352"/>
    </source>
</evidence>
<dbReference type="GO" id="GO:0004674">
    <property type="term" value="F:protein serine/threonine kinase activity"/>
    <property type="evidence" value="ECO:0007669"/>
    <property type="project" value="UniProtKB-KW"/>
</dbReference>
<comment type="catalytic activity">
    <reaction evidence="8">
        <text>L-seryl-[protein] + ATP = O-phospho-L-seryl-[protein] + ADP + H(+)</text>
        <dbReference type="Rhea" id="RHEA:17989"/>
        <dbReference type="Rhea" id="RHEA-COMP:9863"/>
        <dbReference type="Rhea" id="RHEA-COMP:11604"/>
        <dbReference type="ChEBI" id="CHEBI:15378"/>
        <dbReference type="ChEBI" id="CHEBI:29999"/>
        <dbReference type="ChEBI" id="CHEBI:30616"/>
        <dbReference type="ChEBI" id="CHEBI:83421"/>
        <dbReference type="ChEBI" id="CHEBI:456216"/>
        <dbReference type="EC" id="2.7.11.1"/>
    </reaction>
</comment>
<dbReference type="Pfam" id="PF00069">
    <property type="entry name" value="Pkinase"/>
    <property type="match status" value="1"/>
</dbReference>
<feature type="domain" description="Protein kinase" evidence="11">
    <location>
        <begin position="47"/>
        <end position="305"/>
    </location>
</feature>
<proteinExistence type="predicted"/>
<dbReference type="FunFam" id="1.10.510.10:FF:000571">
    <property type="entry name" value="Maternal embryonic leucine zipper kinase"/>
    <property type="match status" value="1"/>
</dbReference>
<dbReference type="Bgee" id="ENSXETG00000023522">
    <property type="expression patterns" value="Expressed in neurula embryo and 16 other cell types or tissues"/>
</dbReference>
<evidence type="ECO:0000256" key="10">
    <source>
        <dbReference type="SAM" id="MobiDB-lite"/>
    </source>
</evidence>
<protein>
    <recommendedName>
        <fullName evidence="1">non-specific serine/threonine protein kinase</fullName>
        <ecNumber evidence="1">2.7.11.1</ecNumber>
    </recommendedName>
</protein>
<dbReference type="Ensembl" id="ENSXETT00000106825">
    <property type="protein sequence ID" value="ENSXETP00000105352"/>
    <property type="gene ID" value="ENSXETG00000023522"/>
</dbReference>
<sequence>YKSVSLFSVPAIGVGSFGHSFPALNKSVPLSPSVKKHHHKHSIKHRYELLETLGRGTYGKVKRATEKATGKMVAVKSIQKDKITDERDRVHLQREIEITALLQHEHIIRVFEGQFVCVRVFESRDKIIIVMEYASNGELYDFINNKHQIPENDARRFFRQIVSAVHYCHKKGIVHRDIKLENILLDDNLNVKLADFGLSNHFQKHQVLETYCGSPLYASPEIVKGLPYQGPEVDCWALGVLLYALVYGIMPFENSNYKSLAEQISRGQYREPPHLSGAFGLVDWMLTVNTSSRATIEDIANHWWVNWGYDTVVCDCELAPECHSPLLARYIECQNTQGFQMTTMEHQQDELRKEEEYEVCLRKSKKENDIIQSQQEIDLNNTIQIPKGILKKRSSFDSAFLTSSNLSEERPQNCTQVNKDSQSPPLYSTVSPINTEAIFKMPKKGILKKTSYERESGYSSSPERIMSTECPKTSHQVLQNKRRSENEFKRKKGILKTTGRFSGTLDAAGDGSVNSLSGSLEDLFLSNEGPAKGPSRPSSVISDDSFLSSDSFDLVDVTSEKKSQFFSYSPQSNFSSSEEEDVLMYRFSLGIISQLKGSWQSHDYIGCIGIPSLDLFIKMLFNHLLDFANI</sequence>
<evidence type="ECO:0000256" key="2">
    <source>
        <dbReference type="ARBA" id="ARBA00022527"/>
    </source>
</evidence>
<dbReference type="InterPro" id="IPR000719">
    <property type="entry name" value="Prot_kinase_dom"/>
</dbReference>
<feature type="region of interest" description="Disordered" evidence="10">
    <location>
        <begin position="452"/>
        <end position="486"/>
    </location>
</feature>
<evidence type="ECO:0000256" key="6">
    <source>
        <dbReference type="ARBA" id="ARBA00022840"/>
    </source>
</evidence>
<evidence type="ECO:0000256" key="9">
    <source>
        <dbReference type="PROSITE-ProRule" id="PRU10141"/>
    </source>
</evidence>
<evidence type="ECO:0000256" key="1">
    <source>
        <dbReference type="ARBA" id="ARBA00012513"/>
    </source>
</evidence>
<evidence type="ECO:0000256" key="8">
    <source>
        <dbReference type="ARBA" id="ARBA00048679"/>
    </source>
</evidence>
<feature type="compositionally biased region" description="Polar residues" evidence="10">
    <location>
        <begin position="470"/>
        <end position="479"/>
    </location>
</feature>
<keyword evidence="5" id="KW-0418">Kinase</keyword>
<feature type="region of interest" description="Disordered" evidence="10">
    <location>
        <begin position="407"/>
        <end position="427"/>
    </location>
</feature>
<dbReference type="AlphaFoldDB" id="A0A803JBV8"/>
<dbReference type="SMART" id="SM00220">
    <property type="entry name" value="S_TKc"/>
    <property type="match status" value="1"/>
</dbReference>
<dbReference type="PROSITE" id="PS00107">
    <property type="entry name" value="PROTEIN_KINASE_ATP"/>
    <property type="match status" value="1"/>
</dbReference>
<evidence type="ECO:0000256" key="4">
    <source>
        <dbReference type="ARBA" id="ARBA00022741"/>
    </source>
</evidence>
<reference evidence="12" key="1">
    <citation type="journal article" date="2010" name="Science">
        <title>The genome of the Western clawed frog Xenopus tropicalis.</title>
        <authorList>
            <person name="Hellsten U."/>
            <person name="Harland R.M."/>
            <person name="Gilchrist M.J."/>
            <person name="Hendrix D."/>
            <person name="Jurka J."/>
            <person name="Kapitonov V."/>
            <person name="Ovcharenko I."/>
            <person name="Putnam N.H."/>
            <person name="Shu S."/>
            <person name="Taher L."/>
            <person name="Blitz I.L."/>
            <person name="Blumberg B."/>
            <person name="Dichmann D.S."/>
            <person name="Dubchak I."/>
            <person name="Amaya E."/>
            <person name="Detter J.C."/>
            <person name="Fletcher R."/>
            <person name="Gerhard D.S."/>
            <person name="Goodstein D."/>
            <person name="Graves T."/>
            <person name="Grigoriev I.V."/>
            <person name="Grimwood J."/>
            <person name="Kawashima T."/>
            <person name="Lindquist E."/>
            <person name="Lucas S.M."/>
            <person name="Mead P.E."/>
            <person name="Mitros T."/>
            <person name="Ogino H."/>
            <person name="Ohta Y."/>
            <person name="Poliakov A.V."/>
            <person name="Pollet N."/>
            <person name="Robert J."/>
            <person name="Salamov A."/>
            <person name="Sater A.K."/>
            <person name="Schmutz J."/>
            <person name="Terry A."/>
            <person name="Vize P.D."/>
            <person name="Warren W.C."/>
            <person name="Wells D."/>
            <person name="Wills A."/>
            <person name="Wilson R.K."/>
            <person name="Zimmerman L.B."/>
            <person name="Zorn A.M."/>
            <person name="Grainger R."/>
            <person name="Grammer T."/>
            <person name="Khokha M.K."/>
            <person name="Richardson P.M."/>
            <person name="Rokhsar D.S."/>
        </authorList>
    </citation>
    <scope>NUCLEOTIDE SEQUENCE [LARGE SCALE GENOMIC DNA]</scope>
    <source>
        <strain evidence="12">Nigerian</strain>
    </source>
</reference>
<dbReference type="Gene3D" id="1.10.510.10">
    <property type="entry name" value="Transferase(Phosphotransferase) domain 1"/>
    <property type="match status" value="1"/>
</dbReference>
<dbReference type="InterPro" id="IPR017441">
    <property type="entry name" value="Protein_kinase_ATP_BS"/>
</dbReference>
<dbReference type="EC" id="2.7.11.1" evidence="1"/>
<dbReference type="FunFam" id="3.30.200.20:FF:000042">
    <property type="entry name" value="Aurora kinase A"/>
    <property type="match status" value="1"/>
</dbReference>
<comment type="catalytic activity">
    <reaction evidence="7">
        <text>L-threonyl-[protein] + ATP = O-phospho-L-threonyl-[protein] + ADP + H(+)</text>
        <dbReference type="Rhea" id="RHEA:46608"/>
        <dbReference type="Rhea" id="RHEA-COMP:11060"/>
        <dbReference type="Rhea" id="RHEA-COMP:11605"/>
        <dbReference type="ChEBI" id="CHEBI:15378"/>
        <dbReference type="ChEBI" id="CHEBI:30013"/>
        <dbReference type="ChEBI" id="CHEBI:30616"/>
        <dbReference type="ChEBI" id="CHEBI:61977"/>
        <dbReference type="ChEBI" id="CHEBI:456216"/>
        <dbReference type="EC" id="2.7.11.1"/>
    </reaction>
</comment>
<reference evidence="12" key="2">
    <citation type="submission" date="2021-03" db="UniProtKB">
        <authorList>
            <consortium name="Ensembl"/>
        </authorList>
    </citation>
    <scope>IDENTIFICATION</scope>
</reference>
<evidence type="ECO:0000256" key="5">
    <source>
        <dbReference type="ARBA" id="ARBA00022777"/>
    </source>
</evidence>
<dbReference type="CDD" id="cd14073">
    <property type="entry name" value="STKc_NUAK"/>
    <property type="match status" value="1"/>
</dbReference>
<keyword evidence="4 9" id="KW-0547">Nucleotide-binding</keyword>
<name>A0A803JBV8_XENTR</name>
<organism evidence="12">
    <name type="scientific">Xenopus tropicalis</name>
    <name type="common">Western clawed frog</name>
    <name type="synonym">Silurana tropicalis</name>
    <dbReference type="NCBI Taxonomy" id="8364"/>
    <lineage>
        <taxon>Eukaryota</taxon>
        <taxon>Metazoa</taxon>
        <taxon>Chordata</taxon>
        <taxon>Craniata</taxon>
        <taxon>Vertebrata</taxon>
        <taxon>Euteleostomi</taxon>
        <taxon>Amphibia</taxon>
        <taxon>Batrachia</taxon>
        <taxon>Anura</taxon>
        <taxon>Pipoidea</taxon>
        <taxon>Pipidae</taxon>
        <taxon>Xenopodinae</taxon>
        <taxon>Xenopus</taxon>
        <taxon>Silurana</taxon>
    </lineage>
</organism>
<keyword evidence="6 9" id="KW-0067">ATP-binding</keyword>
<dbReference type="InParanoid" id="A0A803JBV8"/>
<keyword evidence="3" id="KW-0808">Transferase</keyword>
<evidence type="ECO:0000256" key="7">
    <source>
        <dbReference type="ARBA" id="ARBA00047899"/>
    </source>
</evidence>
<evidence type="ECO:0000256" key="3">
    <source>
        <dbReference type="ARBA" id="ARBA00022679"/>
    </source>
</evidence>
<accession>A0A803JBV8</accession>
<evidence type="ECO:0000259" key="11">
    <source>
        <dbReference type="PROSITE" id="PS50011"/>
    </source>
</evidence>
<dbReference type="GeneTree" id="ENSGT00940000157255"/>
<dbReference type="InterPro" id="IPR008271">
    <property type="entry name" value="Ser/Thr_kinase_AS"/>
</dbReference>
<dbReference type="PROSITE" id="PS50011">
    <property type="entry name" value="PROTEIN_KINASE_DOM"/>
    <property type="match status" value="1"/>
</dbReference>
<dbReference type="GO" id="GO:0005524">
    <property type="term" value="F:ATP binding"/>
    <property type="evidence" value="ECO:0007669"/>
    <property type="project" value="UniProtKB-UniRule"/>
</dbReference>